<evidence type="ECO:0000313" key="8">
    <source>
        <dbReference type="Proteomes" id="UP000007486"/>
    </source>
</evidence>
<keyword evidence="1" id="KW-0175">Coiled coil</keyword>
<dbReference type="KEGG" id="bsa:Bacsa_3643"/>
<dbReference type="KEGG" id="bsa:Bacsa_2395"/>
<dbReference type="EMBL" id="CP002530">
    <property type="protein sequence ID" value="ADY37573.1"/>
    <property type="molecule type" value="Genomic_DNA"/>
</dbReference>
<reference evidence="2 8" key="1">
    <citation type="journal article" date="2011" name="Stand. Genomic Sci.">
        <title>Complete genome sequence of Bacteroides salanitronis type strain (BL78).</title>
        <authorList>
            <person name="Gronow S."/>
            <person name="Held B."/>
            <person name="Lucas S."/>
            <person name="Lapidus A."/>
            <person name="Del Rio T.G."/>
            <person name="Nolan M."/>
            <person name="Tice H."/>
            <person name="Deshpande S."/>
            <person name="Cheng J.F."/>
            <person name="Pitluck S."/>
            <person name="Liolios K."/>
            <person name="Pagani I."/>
            <person name="Ivanova N."/>
            <person name="Mavromatis K."/>
            <person name="Pati A."/>
            <person name="Tapia R."/>
            <person name="Han C."/>
            <person name="Goodwin L."/>
            <person name="Chen A."/>
            <person name="Palaniappan K."/>
            <person name="Land M."/>
            <person name="Hauser L."/>
            <person name="Chang Y.J."/>
            <person name="Jeffries C.D."/>
            <person name="Brambilla E.M."/>
            <person name="Rohde M."/>
            <person name="Goker M."/>
            <person name="Detter J.C."/>
            <person name="Woyke T."/>
            <person name="Bristow J."/>
            <person name="Markowitz V."/>
            <person name="Hugenholtz P."/>
            <person name="Kyrpides N.C."/>
            <person name="Klenk H.P."/>
            <person name="Eisen J.A."/>
        </authorList>
    </citation>
    <scope>NUCLEOTIDE SEQUENCE [LARGE SCALE GENOMIC DNA]</scope>
    <source>
        <strain evidence="2 8">DSM 18170</strain>
    </source>
</reference>
<dbReference type="EMBL" id="CP002530">
    <property type="protein sequence ID" value="ADY35435.1"/>
    <property type="molecule type" value="Genomic_DNA"/>
</dbReference>
<dbReference type="OrthoDB" id="1094830at2"/>
<dbReference type="EMBL" id="CP002530">
    <property type="protein sequence ID" value="ADY38164.1"/>
    <property type="molecule type" value="Genomic_DNA"/>
</dbReference>
<dbReference type="KEGG" id="bsa:Bacsa_0596"/>
<accession>F0R027</accession>
<evidence type="ECO:0000313" key="4">
    <source>
        <dbReference type="EMBL" id="ADY36502.1"/>
    </source>
</evidence>
<dbReference type="KEGG" id="bsa:Bacsa_1946"/>
<evidence type="ECO:0000313" key="5">
    <source>
        <dbReference type="EMBL" id="ADY36942.1"/>
    </source>
</evidence>
<dbReference type="SUPFAM" id="SSF46689">
    <property type="entry name" value="Homeodomain-like"/>
    <property type="match status" value="1"/>
</dbReference>
<evidence type="ECO:0000313" key="2">
    <source>
        <dbReference type="EMBL" id="ADY35192.1"/>
    </source>
</evidence>
<evidence type="ECO:0000313" key="3">
    <source>
        <dbReference type="EMBL" id="ADY35435.1"/>
    </source>
</evidence>
<keyword evidence="8" id="KW-1185">Reference proteome</keyword>
<protein>
    <submittedName>
        <fullName evidence="2">Uncharacterized protein</fullName>
    </submittedName>
</protein>
<organism evidence="2 8">
    <name type="scientific">Phocaeicola salanitronis (strain DSM 18170 / JCM 13657 / CCUG 60908 / BL78)</name>
    <name type="common">Bacteroides salanitronis</name>
    <dbReference type="NCBI Taxonomy" id="667015"/>
    <lineage>
        <taxon>Bacteria</taxon>
        <taxon>Pseudomonadati</taxon>
        <taxon>Bacteroidota</taxon>
        <taxon>Bacteroidia</taxon>
        <taxon>Bacteroidales</taxon>
        <taxon>Bacteroidaceae</taxon>
        <taxon>Phocaeicola</taxon>
    </lineage>
</organism>
<evidence type="ECO:0000256" key="1">
    <source>
        <dbReference type="SAM" id="Coils"/>
    </source>
</evidence>
<dbReference type="AlphaFoldDB" id="F0R027"/>
<dbReference type="RefSeq" id="WP_013616650.1">
    <property type="nucleotide sequence ID" value="NC_015164.1"/>
</dbReference>
<gene>
    <name evidence="2" type="ordered locus">Bacsa_0596</name>
    <name evidence="3" type="ordered locus">Bacsa_0842</name>
    <name evidence="4" type="ordered locus">Bacsa_1946</name>
    <name evidence="5" type="ordered locus">Bacsa_2395</name>
    <name evidence="6" type="ordered locus">Bacsa_3044</name>
    <name evidence="7" type="ordered locus">Bacsa_3643</name>
</gene>
<sequence length="119" mass="14105">MKKEESFVHDHSCIRAVEIYRLCKVEGLDNSALMKKFGISRTTLYRILSTFERENPQIAEQMKRQGKDVTPEDYKRLQNELARLKKELERERLRADFYEEMVAFGEEVYGIRLKKAGTK</sequence>
<dbReference type="KEGG" id="bsa:Bacsa_0842"/>
<dbReference type="Proteomes" id="UP000007486">
    <property type="component" value="Chromosome"/>
</dbReference>
<dbReference type="EMBL" id="CP002530">
    <property type="protein sequence ID" value="ADY35192.1"/>
    <property type="molecule type" value="Genomic_DNA"/>
</dbReference>
<proteinExistence type="predicted"/>
<dbReference type="HOGENOM" id="CLU_169657_0_0_10"/>
<dbReference type="InterPro" id="IPR009057">
    <property type="entry name" value="Homeodomain-like_sf"/>
</dbReference>
<dbReference type="EMBL" id="CP002530">
    <property type="protein sequence ID" value="ADY36502.1"/>
    <property type="molecule type" value="Genomic_DNA"/>
</dbReference>
<name>F0R027_PHOSB</name>
<feature type="coiled-coil region" evidence="1">
    <location>
        <begin position="67"/>
        <end position="101"/>
    </location>
</feature>
<dbReference type="KEGG" id="bsa:Bacsa_3044"/>
<evidence type="ECO:0000313" key="6">
    <source>
        <dbReference type="EMBL" id="ADY37573.1"/>
    </source>
</evidence>
<dbReference type="EMBL" id="CP002530">
    <property type="protein sequence ID" value="ADY36942.1"/>
    <property type="molecule type" value="Genomic_DNA"/>
</dbReference>
<evidence type="ECO:0000313" key="7">
    <source>
        <dbReference type="EMBL" id="ADY38164.1"/>
    </source>
</evidence>